<feature type="compositionally biased region" description="Basic and acidic residues" evidence="1">
    <location>
        <begin position="1"/>
        <end position="10"/>
    </location>
</feature>
<dbReference type="EMBL" id="ABLK01000489">
    <property type="protein sequence ID" value="EDT37373.1"/>
    <property type="molecule type" value="Genomic_DNA"/>
</dbReference>
<dbReference type="InterPro" id="IPR002611">
    <property type="entry name" value="IstB_ATP-bd"/>
</dbReference>
<evidence type="ECO:0000259" key="2">
    <source>
        <dbReference type="Pfam" id="PF01695"/>
    </source>
</evidence>
<keyword evidence="3" id="KW-0067">ATP-binding</keyword>
<dbReference type="Gene3D" id="3.40.50.300">
    <property type="entry name" value="P-loop containing nucleotide triphosphate hydrolases"/>
    <property type="match status" value="1"/>
</dbReference>
<dbReference type="Proteomes" id="UP000004814">
    <property type="component" value="Unassembled WGS sequence"/>
</dbReference>
<evidence type="ECO:0000313" key="3">
    <source>
        <dbReference type="EMBL" id="EDT37373.1"/>
    </source>
</evidence>
<evidence type="ECO:0000256" key="1">
    <source>
        <dbReference type="SAM" id="MobiDB-lite"/>
    </source>
</evidence>
<feature type="region of interest" description="Disordered" evidence="1">
    <location>
        <begin position="121"/>
        <end position="146"/>
    </location>
</feature>
<proteinExistence type="predicted"/>
<keyword evidence="3" id="KW-0547">Nucleotide-binding</keyword>
<protein>
    <submittedName>
        <fullName evidence="3">IstB domain protein ATP-binding protein</fullName>
    </submittedName>
</protein>
<name>B1TGD2_9BURK</name>
<reference evidence="3 4" key="1">
    <citation type="submission" date="2008-03" db="EMBL/GenBank/DDBJ databases">
        <title>Sequencing of the draft genome and assembly of Burkholderia ambifaria MEX-5.</title>
        <authorList>
            <consortium name="US DOE Joint Genome Institute (JGI-PGF)"/>
            <person name="Copeland A."/>
            <person name="Lucas S."/>
            <person name="Lapidus A."/>
            <person name="Glavina del Rio T."/>
            <person name="Dalin E."/>
            <person name="Tice H."/>
            <person name="Bruce D."/>
            <person name="Goodwin L."/>
            <person name="Pitluck S."/>
            <person name="Larimer F."/>
            <person name="Land M.L."/>
            <person name="Hauser L."/>
            <person name="Tiedje J."/>
            <person name="Richardson P."/>
        </authorList>
    </citation>
    <scope>NUCLEOTIDE SEQUENCE [LARGE SCALE GENOMIC DNA]</scope>
    <source>
        <strain evidence="3 4">MEX-5</strain>
    </source>
</reference>
<dbReference type="PATRIC" id="fig|396597.7.peg.474"/>
<dbReference type="SUPFAM" id="SSF52540">
    <property type="entry name" value="P-loop containing nucleoside triphosphate hydrolases"/>
    <property type="match status" value="1"/>
</dbReference>
<feature type="compositionally biased region" description="Basic and acidic residues" evidence="1">
    <location>
        <begin position="121"/>
        <end position="130"/>
    </location>
</feature>
<sequence length="146" mass="16740">MLYVKTRQDQTHGAVQVGQRNARRARRTGQRLGVAPAYATPDILVIDEVGYLSYSNRHADLLFELVSRRYEKRSTIVTTNKPFKEWSDVFPNAACVVSLVDRLVHRAEVISIEGESYRLKEARERNEARARQRKTRRPAAQKVATS</sequence>
<comment type="caution">
    <text evidence="3">The sequence shown here is derived from an EMBL/GenBank/DDBJ whole genome shotgun (WGS) entry which is preliminary data.</text>
</comment>
<organism evidence="3 4">
    <name type="scientific">Burkholderia ambifaria MEX-5</name>
    <dbReference type="NCBI Taxonomy" id="396597"/>
    <lineage>
        <taxon>Bacteria</taxon>
        <taxon>Pseudomonadati</taxon>
        <taxon>Pseudomonadota</taxon>
        <taxon>Betaproteobacteria</taxon>
        <taxon>Burkholderiales</taxon>
        <taxon>Burkholderiaceae</taxon>
        <taxon>Burkholderia</taxon>
        <taxon>Burkholderia cepacia complex</taxon>
    </lineage>
</organism>
<accession>B1TGD2</accession>
<dbReference type="InterPro" id="IPR027417">
    <property type="entry name" value="P-loop_NTPase"/>
</dbReference>
<evidence type="ECO:0000313" key="4">
    <source>
        <dbReference type="Proteomes" id="UP000004814"/>
    </source>
</evidence>
<dbReference type="GO" id="GO:0005524">
    <property type="term" value="F:ATP binding"/>
    <property type="evidence" value="ECO:0007669"/>
    <property type="project" value="UniProtKB-KW"/>
</dbReference>
<dbReference type="AlphaFoldDB" id="B1TGD2"/>
<gene>
    <name evidence="3" type="ORF">BamMEX5DRAFT_6848</name>
</gene>
<feature type="domain" description="IstB-like ATP-binding" evidence="2">
    <location>
        <begin position="23"/>
        <end position="123"/>
    </location>
</feature>
<feature type="region of interest" description="Disordered" evidence="1">
    <location>
        <begin position="1"/>
        <end position="28"/>
    </location>
</feature>
<dbReference type="Pfam" id="PF01695">
    <property type="entry name" value="IstB_IS21"/>
    <property type="match status" value="1"/>
</dbReference>